<evidence type="ECO:0000256" key="2">
    <source>
        <dbReference type="ARBA" id="ARBA00010663"/>
    </source>
</evidence>
<evidence type="ECO:0000256" key="9">
    <source>
        <dbReference type="ARBA" id="ARBA00023170"/>
    </source>
</evidence>
<keyword evidence="10 11" id="KW-0807">Transducer</keyword>
<evidence type="ECO:0000313" key="14">
    <source>
        <dbReference type="Proteomes" id="UP000002279"/>
    </source>
</evidence>
<gene>
    <name evidence="13" type="primary">ORNANAV1R3174</name>
</gene>
<dbReference type="KEGG" id="oaa:100090900"/>
<evidence type="ECO:0000256" key="5">
    <source>
        <dbReference type="ARBA" id="ARBA00022692"/>
    </source>
</evidence>
<dbReference type="Gene3D" id="1.20.1070.10">
    <property type="entry name" value="Rhodopsin 7-helix transmembrane proteins"/>
    <property type="match status" value="1"/>
</dbReference>
<keyword evidence="4 11" id="KW-0589">Pheromone response</keyword>
<feature type="transmembrane region" description="Helical" evidence="11">
    <location>
        <begin position="179"/>
        <end position="207"/>
    </location>
</feature>
<evidence type="ECO:0000259" key="12">
    <source>
        <dbReference type="PROSITE" id="PS50262"/>
    </source>
</evidence>
<dbReference type="GeneTree" id="ENSGT01030000234553"/>
<evidence type="ECO:0000313" key="13">
    <source>
        <dbReference type="Ensembl" id="ENSOANP00000039281.1"/>
    </source>
</evidence>
<feature type="transmembrane region" description="Helical" evidence="11">
    <location>
        <begin position="45"/>
        <end position="63"/>
    </location>
</feature>
<evidence type="ECO:0000256" key="4">
    <source>
        <dbReference type="ARBA" id="ARBA00022507"/>
    </source>
</evidence>
<dbReference type="CTD" id="100090900"/>
<feature type="transmembrane region" description="Helical" evidence="11">
    <location>
        <begin position="83"/>
        <end position="108"/>
    </location>
</feature>
<protein>
    <recommendedName>
        <fullName evidence="11">Vomeronasal type-1 receptor</fullName>
    </recommendedName>
</protein>
<dbReference type="Pfam" id="PF03402">
    <property type="entry name" value="V1R"/>
    <property type="match status" value="1"/>
</dbReference>
<evidence type="ECO:0000256" key="7">
    <source>
        <dbReference type="ARBA" id="ARBA00023040"/>
    </source>
</evidence>
<proteinExistence type="inferred from homology"/>
<dbReference type="OrthoDB" id="9606139at2759"/>
<evidence type="ECO:0000256" key="6">
    <source>
        <dbReference type="ARBA" id="ARBA00022989"/>
    </source>
</evidence>
<dbReference type="InParanoid" id="A0A6I8NEW8"/>
<dbReference type="PRINTS" id="PR01534">
    <property type="entry name" value="VOMERONASL1R"/>
</dbReference>
<keyword evidence="8 11" id="KW-0472">Membrane</keyword>
<dbReference type="OMA" id="GCEASID"/>
<keyword evidence="9 11" id="KW-0675">Receptor</keyword>
<organism evidence="13 14">
    <name type="scientific">Ornithorhynchus anatinus</name>
    <name type="common">Duckbill platypus</name>
    <dbReference type="NCBI Taxonomy" id="9258"/>
    <lineage>
        <taxon>Eukaryota</taxon>
        <taxon>Metazoa</taxon>
        <taxon>Chordata</taxon>
        <taxon>Craniata</taxon>
        <taxon>Vertebrata</taxon>
        <taxon>Euteleostomi</taxon>
        <taxon>Mammalia</taxon>
        <taxon>Monotremata</taxon>
        <taxon>Ornithorhynchidae</taxon>
        <taxon>Ornithorhynchus</taxon>
    </lineage>
</organism>
<keyword evidence="3 11" id="KW-1003">Cell membrane</keyword>
<dbReference type="GO" id="GO:0016503">
    <property type="term" value="F:pheromone receptor activity"/>
    <property type="evidence" value="ECO:0007669"/>
    <property type="project" value="InterPro"/>
</dbReference>
<evidence type="ECO:0000256" key="11">
    <source>
        <dbReference type="RuleBase" id="RU364061"/>
    </source>
</evidence>
<dbReference type="RefSeq" id="NP_001240495.1">
    <property type="nucleotide sequence ID" value="NM_001253566.1"/>
</dbReference>
<feature type="transmembrane region" description="Helical" evidence="11">
    <location>
        <begin position="240"/>
        <end position="260"/>
    </location>
</feature>
<name>A0A6I8NEW8_ORNAN</name>
<evidence type="ECO:0000256" key="8">
    <source>
        <dbReference type="ARBA" id="ARBA00023136"/>
    </source>
</evidence>
<dbReference type="GeneID" id="100090900"/>
<dbReference type="Ensembl" id="ENSOANT00000055919.1">
    <property type="protein sequence ID" value="ENSOANP00000039281.1"/>
    <property type="gene ID" value="ENSOANG00000049274.1"/>
</dbReference>
<keyword evidence="14" id="KW-1185">Reference proteome</keyword>
<accession>A0A6I8NEW8</accession>
<keyword evidence="7 11" id="KW-0297">G-protein coupled receptor</keyword>
<dbReference type="AlphaFoldDB" id="A0A6I8NEW8"/>
<feature type="transmembrane region" description="Helical" evidence="11">
    <location>
        <begin position="266"/>
        <end position="287"/>
    </location>
</feature>
<dbReference type="PROSITE" id="PS50262">
    <property type="entry name" value="G_PROTEIN_RECEP_F1_2"/>
    <property type="match status" value="1"/>
</dbReference>
<dbReference type="GO" id="GO:0019236">
    <property type="term" value="P:response to pheromone"/>
    <property type="evidence" value="ECO:0007669"/>
    <property type="project" value="UniProtKB-KW"/>
</dbReference>
<dbReference type="PANTHER" id="PTHR24062">
    <property type="entry name" value="VOMERONASAL TYPE-1 RECEPTOR"/>
    <property type="match status" value="1"/>
</dbReference>
<evidence type="ECO:0000256" key="3">
    <source>
        <dbReference type="ARBA" id="ARBA00022475"/>
    </source>
</evidence>
<dbReference type="GO" id="GO:0005886">
    <property type="term" value="C:plasma membrane"/>
    <property type="evidence" value="ECO:0000318"/>
    <property type="project" value="GO_Central"/>
</dbReference>
<reference evidence="13" key="1">
    <citation type="submission" date="2025-08" db="UniProtKB">
        <authorList>
            <consortium name="Ensembl"/>
        </authorList>
    </citation>
    <scope>IDENTIFICATION</scope>
    <source>
        <strain evidence="13">Glennie</strain>
    </source>
</reference>
<comment type="subcellular location">
    <subcellularLocation>
        <location evidence="1 11">Cell membrane</location>
        <topology evidence="1 11">Multi-pass membrane protein</topology>
    </subcellularLocation>
</comment>
<keyword evidence="6 11" id="KW-1133">Transmembrane helix</keyword>
<dbReference type="InterPro" id="IPR004072">
    <property type="entry name" value="Vmron_rcpt_1"/>
</dbReference>
<evidence type="ECO:0000256" key="1">
    <source>
        <dbReference type="ARBA" id="ARBA00004651"/>
    </source>
</evidence>
<sequence>MNATEITFGIVFLLQISCGISANVFLLLFYICMISASNKLSSSDLILAHLAFANSVVLLSFGIPETMSAWGWKNFLDDFGCKIFNYLYRVARGLSICTTCFLSVFQAITISPSTSSWAEVKAKLPKYIVPFCGLSWILNMLVDIDVLMYITGPQNRSSVQIILDLKYCLKHSAGAEANLIIAIMLSLRDLFFVGLMSVASGYMAFILNRHHKRVQNLLGLSHSLRVNPEIRAAKKVTALATLYVLLYGRHSVMLSVLLNMKEKSPLLLNSHIVFSFTFSVISPFLMIHNDRRMRTFWKRESHVSNKVLN</sequence>
<evidence type="ECO:0000256" key="10">
    <source>
        <dbReference type="ARBA" id="ARBA00023224"/>
    </source>
</evidence>
<dbReference type="Proteomes" id="UP000002279">
    <property type="component" value="Unplaced"/>
</dbReference>
<feature type="transmembrane region" description="Helical" evidence="11">
    <location>
        <begin position="128"/>
        <end position="150"/>
    </location>
</feature>
<dbReference type="InterPro" id="IPR017452">
    <property type="entry name" value="GPCR_Rhodpsn_7TM"/>
</dbReference>
<feature type="domain" description="G-protein coupled receptors family 1 profile" evidence="12">
    <location>
        <begin position="22"/>
        <end position="286"/>
    </location>
</feature>
<dbReference type="GO" id="GO:0005550">
    <property type="term" value="F:pheromone binding"/>
    <property type="evidence" value="ECO:0000318"/>
    <property type="project" value="GO_Central"/>
</dbReference>
<feature type="transmembrane region" description="Helical" evidence="11">
    <location>
        <begin position="6"/>
        <end position="33"/>
    </location>
</feature>
<dbReference type="SUPFAM" id="SSF81321">
    <property type="entry name" value="Family A G protein-coupled receptor-like"/>
    <property type="match status" value="1"/>
</dbReference>
<comment type="similarity">
    <text evidence="2 11">Belongs to the G-protein coupled receptor 1 family.</text>
</comment>
<reference evidence="13" key="2">
    <citation type="submission" date="2025-09" db="UniProtKB">
        <authorList>
            <consortium name="Ensembl"/>
        </authorList>
    </citation>
    <scope>IDENTIFICATION</scope>
    <source>
        <strain evidence="13">Glennie</strain>
    </source>
</reference>
<dbReference type="FunFam" id="1.20.1070.10:FF:000081">
    <property type="entry name" value="Vomeronasal type-1 receptor"/>
    <property type="match status" value="1"/>
</dbReference>
<keyword evidence="5 11" id="KW-0812">Transmembrane</keyword>
<dbReference type="GO" id="GO:0007606">
    <property type="term" value="P:sensory perception of chemical stimulus"/>
    <property type="evidence" value="ECO:0007669"/>
    <property type="project" value="UniProtKB-ARBA"/>
</dbReference>